<evidence type="ECO:0000259" key="1">
    <source>
        <dbReference type="Pfam" id="PF00144"/>
    </source>
</evidence>
<dbReference type="InterPro" id="IPR001466">
    <property type="entry name" value="Beta-lactam-related"/>
</dbReference>
<dbReference type="Pfam" id="PF00144">
    <property type="entry name" value="Beta-lactamase"/>
    <property type="match status" value="1"/>
</dbReference>
<comment type="caution">
    <text evidence="2">The sequence shown here is derived from an EMBL/GenBank/DDBJ whole genome shotgun (WGS) entry which is preliminary data.</text>
</comment>
<evidence type="ECO:0000313" key="2">
    <source>
        <dbReference type="EMBL" id="MFC1799751.1"/>
    </source>
</evidence>
<dbReference type="InterPro" id="IPR050789">
    <property type="entry name" value="Diverse_Enzym_Activities"/>
</dbReference>
<name>A0ABV6YNV9_UNCEI</name>
<gene>
    <name evidence="2" type="ORF">ACFL2Z_02430</name>
</gene>
<protein>
    <submittedName>
        <fullName evidence="2">Serine hydrolase domain-containing protein</fullName>
        <ecNumber evidence="2">3.-.-.-</ecNumber>
    </submittedName>
</protein>
<dbReference type="InterPro" id="IPR012338">
    <property type="entry name" value="Beta-lactam/transpept-like"/>
</dbReference>
<dbReference type="Gene3D" id="3.40.710.10">
    <property type="entry name" value="DD-peptidase/beta-lactamase superfamily"/>
    <property type="match status" value="1"/>
</dbReference>
<sequence length="456" mass="50467">MEHKKSNSVAEDIGVAAGAAMAPKGADAAASHGPVKAGDVGFQPLEVNSPMAKWKKPQSLEFVKGATKRYSFRNWQSGNDDSVYYNLNLPAFFKCNVVMPPAEFSVLKRNIQPSLLDLTFKAHDGTQTPALKDYLVGPRQVQAMMMAHKGKVVFETYPGMNPTDIHIWMSASKTTASLLATMLWEEGKLDFDKSVPTYVPSLKGTIWDTVSMKNAMNMSSGLDMEETFENLMNPKSWISSFFTAVFEGKGDWQKLVQQAKPIEGEKPGDLFRYSSAITMVIVMAVENITQMPWQAYWNQRVWSKIGARNPFIIGLAPDGTPIAAGMINTTPEDMLRYAMLYTPSWNVVSDEQVVSDKLLKRTQTLGEPKAYHASTEEAYGTKWFGETPDLNTAQWDHAFSDGAMFKHGNMGQGIYVDPARDFCGMYFGLATNDEKVAGIDHSPGYLRAAAKRLAGK</sequence>
<dbReference type="GO" id="GO:0016787">
    <property type="term" value="F:hydrolase activity"/>
    <property type="evidence" value="ECO:0007669"/>
    <property type="project" value="UniProtKB-KW"/>
</dbReference>
<dbReference type="EMBL" id="JBHPEI010000027">
    <property type="protein sequence ID" value="MFC1799751.1"/>
    <property type="molecule type" value="Genomic_DNA"/>
</dbReference>
<feature type="domain" description="Beta-lactamase-related" evidence="1">
    <location>
        <begin position="143"/>
        <end position="435"/>
    </location>
</feature>
<dbReference type="PANTHER" id="PTHR43283">
    <property type="entry name" value="BETA-LACTAMASE-RELATED"/>
    <property type="match status" value="1"/>
</dbReference>
<keyword evidence="2" id="KW-0378">Hydrolase</keyword>
<organism evidence="2 3">
    <name type="scientific">Eiseniibacteriota bacterium</name>
    <dbReference type="NCBI Taxonomy" id="2212470"/>
    <lineage>
        <taxon>Bacteria</taxon>
        <taxon>Candidatus Eiseniibacteriota</taxon>
    </lineage>
</organism>
<reference evidence="2 3" key="1">
    <citation type="submission" date="2024-09" db="EMBL/GenBank/DDBJ databases">
        <authorList>
            <person name="D'Angelo T."/>
        </authorList>
    </citation>
    <scope>NUCLEOTIDE SEQUENCE [LARGE SCALE GENOMIC DNA]</scope>
    <source>
        <strain evidence="2">SAG AM-311-F02</strain>
    </source>
</reference>
<accession>A0ABV6YNV9</accession>
<dbReference type="PANTHER" id="PTHR43283:SF7">
    <property type="entry name" value="BETA-LACTAMASE-RELATED DOMAIN-CONTAINING PROTEIN"/>
    <property type="match status" value="1"/>
</dbReference>
<evidence type="ECO:0000313" key="3">
    <source>
        <dbReference type="Proteomes" id="UP001594288"/>
    </source>
</evidence>
<proteinExistence type="predicted"/>
<dbReference type="EC" id="3.-.-.-" evidence="2"/>
<dbReference type="SUPFAM" id="SSF56601">
    <property type="entry name" value="beta-lactamase/transpeptidase-like"/>
    <property type="match status" value="1"/>
</dbReference>
<dbReference type="Proteomes" id="UP001594288">
    <property type="component" value="Unassembled WGS sequence"/>
</dbReference>
<keyword evidence="3" id="KW-1185">Reference proteome</keyword>